<comment type="caution">
    <text evidence="2">The sequence shown here is derived from an EMBL/GenBank/DDBJ whole genome shotgun (WGS) entry which is preliminary data.</text>
</comment>
<name>A0A8J5WV44_ZIZPA</name>
<feature type="region of interest" description="Disordered" evidence="1">
    <location>
        <begin position="1"/>
        <end position="62"/>
    </location>
</feature>
<organism evidence="2 3">
    <name type="scientific">Zizania palustris</name>
    <name type="common">Northern wild rice</name>
    <dbReference type="NCBI Taxonomy" id="103762"/>
    <lineage>
        <taxon>Eukaryota</taxon>
        <taxon>Viridiplantae</taxon>
        <taxon>Streptophyta</taxon>
        <taxon>Embryophyta</taxon>
        <taxon>Tracheophyta</taxon>
        <taxon>Spermatophyta</taxon>
        <taxon>Magnoliopsida</taxon>
        <taxon>Liliopsida</taxon>
        <taxon>Poales</taxon>
        <taxon>Poaceae</taxon>
        <taxon>BOP clade</taxon>
        <taxon>Oryzoideae</taxon>
        <taxon>Oryzeae</taxon>
        <taxon>Zizaniinae</taxon>
        <taxon>Zizania</taxon>
    </lineage>
</organism>
<feature type="region of interest" description="Disordered" evidence="1">
    <location>
        <begin position="120"/>
        <end position="144"/>
    </location>
</feature>
<accession>A0A8J5WV44</accession>
<feature type="compositionally biased region" description="Basic and acidic residues" evidence="1">
    <location>
        <begin position="1"/>
        <end position="12"/>
    </location>
</feature>
<gene>
    <name evidence="2" type="ORF">GUJ93_ZPchr0012g22098</name>
</gene>
<reference evidence="2" key="2">
    <citation type="submission" date="2021-02" db="EMBL/GenBank/DDBJ databases">
        <authorList>
            <person name="Kimball J.A."/>
            <person name="Haas M.W."/>
            <person name="Macchietto M."/>
            <person name="Kono T."/>
            <person name="Duquette J."/>
            <person name="Shao M."/>
        </authorList>
    </citation>
    <scope>NUCLEOTIDE SEQUENCE</scope>
    <source>
        <tissue evidence="2">Fresh leaf tissue</tissue>
    </source>
</reference>
<evidence type="ECO:0000313" key="3">
    <source>
        <dbReference type="Proteomes" id="UP000729402"/>
    </source>
</evidence>
<evidence type="ECO:0000313" key="2">
    <source>
        <dbReference type="EMBL" id="KAG8095402.1"/>
    </source>
</evidence>
<evidence type="ECO:0000256" key="1">
    <source>
        <dbReference type="SAM" id="MobiDB-lite"/>
    </source>
</evidence>
<reference evidence="2" key="1">
    <citation type="journal article" date="2021" name="bioRxiv">
        <title>Whole Genome Assembly and Annotation of Northern Wild Rice, Zizania palustris L., Supports a Whole Genome Duplication in the Zizania Genus.</title>
        <authorList>
            <person name="Haas M."/>
            <person name="Kono T."/>
            <person name="Macchietto M."/>
            <person name="Millas R."/>
            <person name="McGilp L."/>
            <person name="Shao M."/>
            <person name="Duquette J."/>
            <person name="Hirsch C.N."/>
            <person name="Kimball J."/>
        </authorList>
    </citation>
    <scope>NUCLEOTIDE SEQUENCE</scope>
    <source>
        <tissue evidence="2">Fresh leaf tissue</tissue>
    </source>
</reference>
<dbReference type="AlphaFoldDB" id="A0A8J5WV44"/>
<dbReference type="Proteomes" id="UP000729402">
    <property type="component" value="Unassembled WGS sequence"/>
</dbReference>
<protein>
    <submittedName>
        <fullName evidence="2">Uncharacterized protein</fullName>
    </submittedName>
</protein>
<sequence>MAEPRDTGKVDAEGVQVVELEASEPEHLRGSRAKKPGASVPAGAEEVQVEEAGPKVAHSPLRASADSGEDFLWMFEQTNSPDQSPVVGDRVEGTSMFSLPSLKGVKPKGRTPTVVVDLFDSNDEDHSGEASEVRGPGSVDLKLI</sequence>
<proteinExistence type="predicted"/>
<keyword evidence="3" id="KW-1185">Reference proteome</keyword>
<dbReference type="EMBL" id="JAAALK010000080">
    <property type="protein sequence ID" value="KAG8095402.1"/>
    <property type="molecule type" value="Genomic_DNA"/>
</dbReference>